<feature type="domain" description="Trichome birefringence-like N-terminal" evidence="12">
    <location>
        <begin position="54"/>
        <end position="107"/>
    </location>
</feature>
<gene>
    <name evidence="14" type="primary">LOC100835944</name>
    <name evidence="13" type="ORF">BRADI_2g45360v3</name>
</gene>
<dbReference type="PANTHER" id="PTHR32285">
    <property type="entry name" value="PROTEIN TRICHOME BIREFRINGENCE-LIKE 9-RELATED"/>
    <property type="match status" value="1"/>
</dbReference>
<dbReference type="EnsemblPlants" id="KQK08992">
    <property type="protein sequence ID" value="KQK08992"/>
    <property type="gene ID" value="BRADI_2g45360v3"/>
</dbReference>
<evidence type="ECO:0000313" key="15">
    <source>
        <dbReference type="Proteomes" id="UP000008810"/>
    </source>
</evidence>
<evidence type="ECO:0000256" key="4">
    <source>
        <dbReference type="ARBA" id="ARBA00022692"/>
    </source>
</evidence>
<keyword evidence="4" id="KW-0812">Transmembrane</keyword>
<feature type="domain" description="Trichome birefringence-like C-terminal" evidence="11">
    <location>
        <begin position="108"/>
        <end position="392"/>
    </location>
</feature>
<reference evidence="13" key="2">
    <citation type="submission" date="2017-06" db="EMBL/GenBank/DDBJ databases">
        <title>WGS assembly of Brachypodium distachyon.</title>
        <authorList>
            <consortium name="The International Brachypodium Initiative"/>
            <person name="Lucas S."/>
            <person name="Harmon-Smith M."/>
            <person name="Lail K."/>
            <person name="Tice H."/>
            <person name="Grimwood J."/>
            <person name="Bruce D."/>
            <person name="Barry K."/>
            <person name="Shu S."/>
            <person name="Lindquist E."/>
            <person name="Wang M."/>
            <person name="Pitluck S."/>
            <person name="Vogel J.P."/>
            <person name="Garvin D.F."/>
            <person name="Mockler T.C."/>
            <person name="Schmutz J."/>
            <person name="Rokhsar D."/>
            <person name="Bevan M.W."/>
        </authorList>
    </citation>
    <scope>NUCLEOTIDE SEQUENCE</scope>
    <source>
        <strain evidence="13">Bd21</strain>
    </source>
</reference>
<keyword evidence="7" id="KW-0333">Golgi apparatus</keyword>
<dbReference type="InterPro" id="IPR025846">
    <property type="entry name" value="TBL_N"/>
</dbReference>
<evidence type="ECO:0000256" key="1">
    <source>
        <dbReference type="ARBA" id="ARBA00004323"/>
    </source>
</evidence>
<evidence type="ECO:0000259" key="12">
    <source>
        <dbReference type="Pfam" id="PF14416"/>
    </source>
</evidence>
<dbReference type="InterPro" id="IPR026057">
    <property type="entry name" value="TBL_C"/>
</dbReference>
<dbReference type="PANTHER" id="PTHR32285:SF148">
    <property type="entry name" value="OS01G0653100 PROTEIN"/>
    <property type="match status" value="1"/>
</dbReference>
<dbReference type="AlphaFoldDB" id="I1HPZ1"/>
<keyword evidence="8" id="KW-0472">Membrane</keyword>
<keyword evidence="15" id="KW-1185">Reference proteome</keyword>
<dbReference type="EMBL" id="CM000881">
    <property type="protein sequence ID" value="KQK08992.1"/>
    <property type="molecule type" value="Genomic_DNA"/>
</dbReference>
<dbReference type="Gramene" id="KQK08992">
    <property type="protein sequence ID" value="KQK08992"/>
    <property type="gene ID" value="BRADI_2g45360v3"/>
</dbReference>
<evidence type="ECO:0000256" key="8">
    <source>
        <dbReference type="ARBA" id="ARBA00023136"/>
    </source>
</evidence>
<evidence type="ECO:0000256" key="10">
    <source>
        <dbReference type="ARBA" id="ARBA00023180"/>
    </source>
</evidence>
<evidence type="ECO:0000256" key="2">
    <source>
        <dbReference type="ARBA" id="ARBA00007727"/>
    </source>
</evidence>
<keyword evidence="9" id="KW-1015">Disulfide bond</keyword>
<proteinExistence type="inferred from homology"/>
<dbReference type="GO" id="GO:0000139">
    <property type="term" value="C:Golgi membrane"/>
    <property type="evidence" value="ECO:0007669"/>
    <property type="project" value="UniProtKB-SubCell"/>
</dbReference>
<dbReference type="GO" id="GO:1990538">
    <property type="term" value="F:xylan O-acetyltransferase activity"/>
    <property type="evidence" value="ECO:0007669"/>
    <property type="project" value="UniProtKB-ARBA"/>
</dbReference>
<evidence type="ECO:0000256" key="6">
    <source>
        <dbReference type="ARBA" id="ARBA00022989"/>
    </source>
</evidence>
<dbReference type="eggNOG" id="ENOG502R55X">
    <property type="taxonomic scope" value="Eukaryota"/>
</dbReference>
<accession>I1HPZ1</accession>
<keyword evidence="3" id="KW-0808">Transferase</keyword>
<dbReference type="RefSeq" id="XP_014754828.1">
    <property type="nucleotide sequence ID" value="XM_014899342.2"/>
</dbReference>
<evidence type="ECO:0000313" key="14">
    <source>
        <dbReference type="EnsemblPlants" id="KQK08992"/>
    </source>
</evidence>
<dbReference type="OMA" id="RPYRANE"/>
<evidence type="ECO:0000256" key="3">
    <source>
        <dbReference type="ARBA" id="ARBA00022679"/>
    </source>
</evidence>
<dbReference type="Pfam" id="PF13839">
    <property type="entry name" value="PC-Esterase"/>
    <property type="match status" value="1"/>
</dbReference>
<name>I1HPZ1_BRADI</name>
<evidence type="ECO:0000256" key="5">
    <source>
        <dbReference type="ARBA" id="ARBA00022968"/>
    </source>
</evidence>
<comment type="subcellular location">
    <subcellularLocation>
        <location evidence="1">Golgi apparatus membrane</location>
        <topology evidence="1">Single-pass type II membrane protein</topology>
    </subcellularLocation>
</comment>
<keyword evidence="10" id="KW-0325">Glycoprotein</keyword>
<protein>
    <submittedName>
        <fullName evidence="13 14">Uncharacterized protein</fullName>
    </submittedName>
</protein>
<dbReference type="GeneID" id="100835944"/>
<dbReference type="Pfam" id="PF14416">
    <property type="entry name" value="PMR5N"/>
    <property type="match status" value="1"/>
</dbReference>
<evidence type="ECO:0000259" key="11">
    <source>
        <dbReference type="Pfam" id="PF13839"/>
    </source>
</evidence>
<evidence type="ECO:0000313" key="13">
    <source>
        <dbReference type="EMBL" id="KQK08992.1"/>
    </source>
</evidence>
<reference evidence="14" key="3">
    <citation type="submission" date="2018-08" db="UniProtKB">
        <authorList>
            <consortium name="EnsemblPlants"/>
        </authorList>
    </citation>
    <scope>IDENTIFICATION</scope>
    <source>
        <strain evidence="14">cv. Bd21</strain>
    </source>
</reference>
<dbReference type="KEGG" id="bdi:100835944"/>
<organism evidence="14">
    <name type="scientific">Brachypodium distachyon</name>
    <name type="common">Purple false brome</name>
    <name type="synonym">Trachynia distachya</name>
    <dbReference type="NCBI Taxonomy" id="15368"/>
    <lineage>
        <taxon>Eukaryota</taxon>
        <taxon>Viridiplantae</taxon>
        <taxon>Streptophyta</taxon>
        <taxon>Embryophyta</taxon>
        <taxon>Tracheophyta</taxon>
        <taxon>Spermatophyta</taxon>
        <taxon>Magnoliopsida</taxon>
        <taxon>Liliopsida</taxon>
        <taxon>Poales</taxon>
        <taxon>Poaceae</taxon>
        <taxon>BOP clade</taxon>
        <taxon>Pooideae</taxon>
        <taxon>Stipodae</taxon>
        <taxon>Brachypodieae</taxon>
        <taxon>Brachypodium</taxon>
    </lineage>
</organism>
<comment type="similarity">
    <text evidence="2">Belongs to the PC-esterase family. TBL subfamily.</text>
</comment>
<evidence type="ECO:0000256" key="7">
    <source>
        <dbReference type="ARBA" id="ARBA00023034"/>
    </source>
</evidence>
<dbReference type="GO" id="GO:0005794">
    <property type="term" value="C:Golgi apparatus"/>
    <property type="evidence" value="ECO:0000318"/>
    <property type="project" value="GO_Central"/>
</dbReference>
<dbReference type="InterPro" id="IPR029962">
    <property type="entry name" value="TBL"/>
</dbReference>
<dbReference type="OrthoDB" id="630188at2759"/>
<keyword evidence="6" id="KW-1133">Transmembrane helix</keyword>
<sequence>MVLFIKLILSLAAVFLSALILSYFTSVPYLRYPDLQLPFYRSKQSNSPRIPKPTCDIFHGEWVPDPGYSPEYTNETCSYIQEYQNCFKYGRPDSEFLRWRWQPSQCDLPRFDAGKFLRLVRGKTLAFVGDSLSRNHMQSLLCLLSKVALPKEVSMTGTTDERNKILYYEDYRFTIKILWSPFLVRTEDAGNDIKLYLDEPDAKWLSGVAGFDYMILSGANWFTRPTLFYEKGQLVGGSYVAALNMTSNLTLLYSHRMAFRTALRAINGHGNVKGKVIVRTMSPMSHFEGGSWDKGGDCSRTRPYRSNETTIEGQERDMYTAQVEEFMEAKKAAAAAGVDMALMDSTGAMLLRPDGHPSRYGHWPDANWEYKDCIHWCLPGPVDAWSDMLFHMMSD</sequence>
<dbReference type="HOGENOM" id="CLU_020953_6_1_1"/>
<evidence type="ECO:0000256" key="9">
    <source>
        <dbReference type="ARBA" id="ARBA00023157"/>
    </source>
</evidence>
<dbReference type="GO" id="GO:0016413">
    <property type="term" value="F:O-acetyltransferase activity"/>
    <property type="evidence" value="ECO:0000318"/>
    <property type="project" value="GO_Central"/>
</dbReference>
<keyword evidence="5" id="KW-0735">Signal-anchor</keyword>
<reference evidence="13 14" key="1">
    <citation type="journal article" date="2010" name="Nature">
        <title>Genome sequencing and analysis of the model grass Brachypodium distachyon.</title>
        <authorList>
            <consortium name="International Brachypodium Initiative"/>
        </authorList>
    </citation>
    <scope>NUCLEOTIDE SEQUENCE [LARGE SCALE GENOMIC DNA]</scope>
    <source>
        <strain evidence="13">Bd21</strain>
        <strain evidence="14">cv. Bd21</strain>
    </source>
</reference>
<dbReference type="Proteomes" id="UP000008810">
    <property type="component" value="Chromosome 2"/>
</dbReference>